<keyword evidence="3" id="KW-0808">Transferase</keyword>
<dbReference type="GO" id="GO:0035556">
    <property type="term" value="P:intracellular signal transduction"/>
    <property type="evidence" value="ECO:0007669"/>
    <property type="project" value="TreeGrafter"/>
</dbReference>
<dbReference type="InterPro" id="IPR000719">
    <property type="entry name" value="Prot_kinase_dom"/>
</dbReference>
<comment type="caution">
    <text evidence="10">The sequence shown here is derived from an EMBL/GenBank/DDBJ whole genome shotgun (WGS) entry which is preliminary data.</text>
</comment>
<evidence type="ECO:0000256" key="3">
    <source>
        <dbReference type="ARBA" id="ARBA00022679"/>
    </source>
</evidence>
<feature type="binding site" evidence="7">
    <location>
        <position position="37"/>
    </location>
    <ligand>
        <name>ATP</name>
        <dbReference type="ChEBI" id="CHEBI:30616"/>
    </ligand>
</feature>
<evidence type="ECO:0000256" key="2">
    <source>
        <dbReference type="ARBA" id="ARBA00022527"/>
    </source>
</evidence>
<dbReference type="PROSITE" id="PS00108">
    <property type="entry name" value="PROTEIN_KINASE_ST"/>
    <property type="match status" value="1"/>
</dbReference>
<dbReference type="AlphaFoldDB" id="A0AAD5UHQ6"/>
<dbReference type="Gene3D" id="1.10.510.10">
    <property type="entry name" value="Transferase(Phosphotransferase) domain 1"/>
    <property type="match status" value="1"/>
</dbReference>
<dbReference type="PANTHER" id="PTHR24346">
    <property type="entry name" value="MAP/MICROTUBULE AFFINITY-REGULATING KINASE"/>
    <property type="match status" value="1"/>
</dbReference>
<evidence type="ECO:0000256" key="8">
    <source>
        <dbReference type="RuleBase" id="RU000304"/>
    </source>
</evidence>
<dbReference type="PROSITE" id="PS00107">
    <property type="entry name" value="PROTEIN_KINASE_ATP"/>
    <property type="match status" value="1"/>
</dbReference>
<evidence type="ECO:0000259" key="9">
    <source>
        <dbReference type="PROSITE" id="PS50011"/>
    </source>
</evidence>
<keyword evidence="2 8" id="KW-0723">Serine/threonine-protein kinase</keyword>
<dbReference type="SMART" id="SM00220">
    <property type="entry name" value="S_TKc"/>
    <property type="match status" value="1"/>
</dbReference>
<dbReference type="GO" id="GO:0005524">
    <property type="term" value="F:ATP binding"/>
    <property type="evidence" value="ECO:0007669"/>
    <property type="project" value="UniProtKB-UniRule"/>
</dbReference>
<dbReference type="GO" id="GO:0004674">
    <property type="term" value="F:protein serine/threonine kinase activity"/>
    <property type="evidence" value="ECO:0007669"/>
    <property type="project" value="UniProtKB-KW"/>
</dbReference>
<name>A0AAD5UHQ6_9FUNG</name>
<keyword evidence="5" id="KW-0418">Kinase</keyword>
<reference evidence="10" key="1">
    <citation type="submission" date="2020-05" db="EMBL/GenBank/DDBJ databases">
        <title>Phylogenomic resolution of chytrid fungi.</title>
        <authorList>
            <person name="Stajich J.E."/>
            <person name="Amses K."/>
            <person name="Simmons R."/>
            <person name="Seto K."/>
            <person name="Myers J."/>
            <person name="Bonds A."/>
            <person name="Quandt C.A."/>
            <person name="Barry K."/>
            <person name="Liu P."/>
            <person name="Grigoriev I."/>
            <person name="Longcore J.E."/>
            <person name="James T.Y."/>
        </authorList>
    </citation>
    <scope>NUCLEOTIDE SEQUENCE</scope>
    <source>
        <strain evidence="10">PLAUS21</strain>
    </source>
</reference>
<dbReference type="PANTHER" id="PTHR24346:SF82">
    <property type="entry name" value="KP78A-RELATED"/>
    <property type="match status" value="1"/>
</dbReference>
<proteinExistence type="inferred from homology"/>
<keyword evidence="4 7" id="KW-0547">Nucleotide-binding</keyword>
<comment type="similarity">
    <text evidence="1">Belongs to the protein kinase superfamily. CAMK Ser/Thr protein kinase family. NIM1 subfamily.</text>
</comment>
<evidence type="ECO:0000256" key="4">
    <source>
        <dbReference type="ARBA" id="ARBA00022741"/>
    </source>
</evidence>
<evidence type="ECO:0000256" key="7">
    <source>
        <dbReference type="PROSITE-ProRule" id="PRU10141"/>
    </source>
</evidence>
<evidence type="ECO:0000256" key="6">
    <source>
        <dbReference type="ARBA" id="ARBA00022840"/>
    </source>
</evidence>
<gene>
    <name evidence="10" type="ORF">HK103_004145</name>
</gene>
<keyword evidence="11" id="KW-1185">Reference proteome</keyword>
<evidence type="ECO:0000313" key="10">
    <source>
        <dbReference type="EMBL" id="KAJ3258011.1"/>
    </source>
</evidence>
<accession>A0AAD5UHQ6</accession>
<dbReference type="InterPro" id="IPR008271">
    <property type="entry name" value="Ser/Thr_kinase_AS"/>
</dbReference>
<dbReference type="Proteomes" id="UP001210925">
    <property type="component" value="Unassembled WGS sequence"/>
</dbReference>
<sequence length="310" mass="35581">MTQMDTVQSYELIKIIGTGSFAKVFLAKKDSRLVAIKAVSKRDQHACSLVEKTTELLTLLNKQNQTKDKDAYYGKQNVVKFYERVENSEIIGLVLEYIQGMEMFDYIIKYHQKMYGESIGIPEHLAKKIIRDLIQAVYFIHSHRIVHGDLKLENVIVMDLPVPMIKLIDFGLAQYVPEGVTDLPIKSSQPYLSPECIMQQPTDPFKADVWATGVVLFALVTSRMPFDPDNNILKQLHEDDKDEAGYLHSRLTRSMMRRIAVGTYHLRPSESDSLSPEVVDLISKMLTRDPKNRINPKEALQHPWFDSIRN</sequence>
<protein>
    <recommendedName>
        <fullName evidence="9">Protein kinase domain-containing protein</fullName>
    </recommendedName>
</protein>
<evidence type="ECO:0000256" key="1">
    <source>
        <dbReference type="ARBA" id="ARBA00010791"/>
    </source>
</evidence>
<dbReference type="Gene3D" id="3.30.200.20">
    <property type="entry name" value="Phosphorylase Kinase, domain 1"/>
    <property type="match status" value="1"/>
</dbReference>
<dbReference type="EMBL" id="JADGKB010000032">
    <property type="protein sequence ID" value="KAJ3258011.1"/>
    <property type="molecule type" value="Genomic_DNA"/>
</dbReference>
<dbReference type="GO" id="GO:0005737">
    <property type="term" value="C:cytoplasm"/>
    <property type="evidence" value="ECO:0007669"/>
    <property type="project" value="TreeGrafter"/>
</dbReference>
<dbReference type="InterPro" id="IPR011009">
    <property type="entry name" value="Kinase-like_dom_sf"/>
</dbReference>
<organism evidence="10 11">
    <name type="scientific">Boothiomyces macroporosus</name>
    <dbReference type="NCBI Taxonomy" id="261099"/>
    <lineage>
        <taxon>Eukaryota</taxon>
        <taxon>Fungi</taxon>
        <taxon>Fungi incertae sedis</taxon>
        <taxon>Chytridiomycota</taxon>
        <taxon>Chytridiomycota incertae sedis</taxon>
        <taxon>Chytridiomycetes</taxon>
        <taxon>Rhizophydiales</taxon>
        <taxon>Terramycetaceae</taxon>
        <taxon>Boothiomyces</taxon>
    </lineage>
</organism>
<feature type="domain" description="Protein kinase" evidence="9">
    <location>
        <begin position="10"/>
        <end position="305"/>
    </location>
</feature>
<dbReference type="SUPFAM" id="SSF56112">
    <property type="entry name" value="Protein kinase-like (PK-like)"/>
    <property type="match status" value="1"/>
</dbReference>
<evidence type="ECO:0000313" key="11">
    <source>
        <dbReference type="Proteomes" id="UP001210925"/>
    </source>
</evidence>
<keyword evidence="6 7" id="KW-0067">ATP-binding</keyword>
<dbReference type="InterPro" id="IPR017441">
    <property type="entry name" value="Protein_kinase_ATP_BS"/>
</dbReference>
<evidence type="ECO:0000256" key="5">
    <source>
        <dbReference type="ARBA" id="ARBA00022777"/>
    </source>
</evidence>
<dbReference type="PROSITE" id="PS50011">
    <property type="entry name" value="PROTEIN_KINASE_DOM"/>
    <property type="match status" value="1"/>
</dbReference>
<dbReference type="Pfam" id="PF00069">
    <property type="entry name" value="Pkinase"/>
    <property type="match status" value="1"/>
</dbReference>